<dbReference type="OrthoDB" id="9820574at2"/>
<sequence>MLKKTNSHLLALLVIVLSTALLIMPAMVGYASVKVLSDNSEVTSSGCAPCAEVANMIQDDPNLKFIFDEKDSKDSQLSDGKIEKVKEITGKELSHIIETTLADEQVNALYQNLVKRGFVLLEENVNAAITTSEFNNSKLGKREKIENTIVNLDLVKNDTNEKAFISFVSNKFGTGAAALVKDGNSQNLLVYNSKDNKIVASESLNCWVCQKIVTLVKNFPQAVSCYIMCGSICLVFVEYPPAMAVCNIICNPVCRYVTKNPNTNAYSACRNLGYCP</sequence>
<gene>
    <name evidence="1" type="ORF">SAMN05660706_1555</name>
</gene>
<evidence type="ECO:0000313" key="2">
    <source>
        <dbReference type="Proteomes" id="UP000199584"/>
    </source>
</evidence>
<name>A0A1I6EKG9_9FIRM</name>
<accession>A0A1I6EKG9</accession>
<dbReference type="AlphaFoldDB" id="A0A1I6EKG9"/>
<dbReference type="Proteomes" id="UP000199584">
    <property type="component" value="Unassembled WGS sequence"/>
</dbReference>
<evidence type="ECO:0000313" key="1">
    <source>
        <dbReference type="EMBL" id="SFR18276.1"/>
    </source>
</evidence>
<keyword evidence="2" id="KW-1185">Reference proteome</keyword>
<dbReference type="RefSeq" id="WP_092487858.1">
    <property type="nucleotide sequence ID" value="NZ_FOYM01000055.1"/>
</dbReference>
<proteinExistence type="predicted"/>
<dbReference type="EMBL" id="FOYM01000055">
    <property type="protein sequence ID" value="SFR18276.1"/>
    <property type="molecule type" value="Genomic_DNA"/>
</dbReference>
<protein>
    <submittedName>
        <fullName evidence="1">Uncharacterized protein</fullName>
    </submittedName>
</protein>
<organism evidence="1 2">
    <name type="scientific">Desulfoscipio geothermicus DSM 3669</name>
    <dbReference type="NCBI Taxonomy" id="1121426"/>
    <lineage>
        <taxon>Bacteria</taxon>
        <taxon>Bacillati</taxon>
        <taxon>Bacillota</taxon>
        <taxon>Clostridia</taxon>
        <taxon>Eubacteriales</taxon>
        <taxon>Desulfallaceae</taxon>
        <taxon>Desulfoscipio</taxon>
    </lineage>
</organism>
<reference evidence="2" key="1">
    <citation type="submission" date="2016-10" db="EMBL/GenBank/DDBJ databases">
        <authorList>
            <person name="Varghese N."/>
            <person name="Submissions S."/>
        </authorList>
    </citation>
    <scope>NUCLEOTIDE SEQUENCE [LARGE SCALE GENOMIC DNA]</scope>
    <source>
        <strain evidence="2">DSM 3669</strain>
    </source>
</reference>